<sequence length="142" mass="15995">MCTEILPSHSYSLDLIINPPLQKQKQNPRAEKNQRMATMTGVSLSCPRVFFNASGSPQNAHAYCILSSRFYDLTGLQNGILKRGREIFLTGCYLRTPTGGSGHSRLLPTEYLVILLDEVMVKDFLILNLSTVKFNWANKRSE</sequence>
<reference evidence="2 3" key="1">
    <citation type="journal article" date="2010" name="Nature">
        <title>Genome sequence of the palaeopolyploid soybean.</title>
        <authorList>
            <person name="Schmutz J."/>
            <person name="Cannon S.B."/>
            <person name="Schlueter J."/>
            <person name="Ma J."/>
            <person name="Mitros T."/>
            <person name="Nelson W."/>
            <person name="Hyten D.L."/>
            <person name="Song Q."/>
            <person name="Thelen J.J."/>
            <person name="Cheng J."/>
            <person name="Xu D."/>
            <person name="Hellsten U."/>
            <person name="May G.D."/>
            <person name="Yu Y."/>
            <person name="Sakurai T."/>
            <person name="Umezawa T."/>
            <person name="Bhattacharyya M.K."/>
            <person name="Sandhu D."/>
            <person name="Valliyodan B."/>
            <person name="Lindquist E."/>
            <person name="Peto M."/>
            <person name="Grant D."/>
            <person name="Shu S."/>
            <person name="Goodstein D."/>
            <person name="Barry K."/>
            <person name="Futrell-Griggs M."/>
            <person name="Abernathy B."/>
            <person name="Du J."/>
            <person name="Tian Z."/>
            <person name="Zhu L."/>
            <person name="Gill N."/>
            <person name="Joshi T."/>
            <person name="Libault M."/>
            <person name="Sethuraman A."/>
            <person name="Zhang X.-C."/>
            <person name="Shinozaki K."/>
            <person name="Nguyen H.T."/>
            <person name="Wing R.A."/>
            <person name="Cregan P."/>
            <person name="Specht J."/>
            <person name="Grimwood J."/>
            <person name="Rokhsar D."/>
            <person name="Stacey G."/>
            <person name="Shoemaker R.C."/>
            <person name="Jackson S.A."/>
        </authorList>
    </citation>
    <scope>NUCLEOTIDE SEQUENCE [LARGE SCALE GENOMIC DNA]</scope>
    <source>
        <strain evidence="3">cv. Williams 82</strain>
        <tissue evidence="2">Callus</tissue>
    </source>
</reference>
<evidence type="ECO:0000313" key="2">
    <source>
        <dbReference type="EMBL" id="KRH15771.1"/>
    </source>
</evidence>
<dbReference type="PANTHER" id="PTHR36033">
    <property type="entry name" value="NUCLEIC ACID-BINDING PROTEINS SUPERFAMILY"/>
    <property type="match status" value="1"/>
</dbReference>
<gene>
    <name evidence="2" type="ORF">GLYMA_14G110000</name>
</gene>
<evidence type="ECO:0000313" key="3">
    <source>
        <dbReference type="EnsemblPlants" id="KRH15771"/>
    </source>
</evidence>
<dbReference type="Pfam" id="PF17245">
    <property type="entry name" value="CDC24_OB2"/>
    <property type="match status" value="1"/>
</dbReference>
<dbReference type="Gramene" id="KRH15771">
    <property type="protein sequence ID" value="KRH15771"/>
    <property type="gene ID" value="GLYMA_14G110000"/>
</dbReference>
<dbReference type="EMBL" id="CM000847">
    <property type="protein sequence ID" value="KRH15771.1"/>
    <property type="molecule type" value="Genomic_DNA"/>
</dbReference>
<feature type="domain" description="Cell division control protein 24 OB" evidence="1">
    <location>
        <begin position="62"/>
        <end position="126"/>
    </location>
</feature>
<evidence type="ECO:0000259" key="1">
    <source>
        <dbReference type="Pfam" id="PF17245"/>
    </source>
</evidence>
<name>K7M667_SOYBN</name>
<dbReference type="Proteomes" id="UP000008827">
    <property type="component" value="Chromosome 14"/>
</dbReference>
<dbReference type="ExpressionAtlas" id="K7M667">
    <property type="expression patterns" value="baseline and differential"/>
</dbReference>
<accession>K7M667</accession>
<reference evidence="2" key="3">
    <citation type="submission" date="2018-07" db="EMBL/GenBank/DDBJ databases">
        <title>WGS assembly of Glycine max.</title>
        <authorList>
            <person name="Schmutz J."/>
            <person name="Cannon S."/>
            <person name="Schlueter J."/>
            <person name="Ma J."/>
            <person name="Mitros T."/>
            <person name="Nelson W."/>
            <person name="Hyten D."/>
            <person name="Song Q."/>
            <person name="Thelen J."/>
            <person name="Cheng J."/>
            <person name="Xu D."/>
            <person name="Hellsten U."/>
            <person name="May G."/>
            <person name="Yu Y."/>
            <person name="Sakurai T."/>
            <person name="Umezawa T."/>
            <person name="Bhattacharyya M."/>
            <person name="Sandhu D."/>
            <person name="Valliyodan B."/>
            <person name="Lindquist E."/>
            <person name="Peto M."/>
            <person name="Grant D."/>
            <person name="Shu S."/>
            <person name="Goodstein D."/>
            <person name="Barry K."/>
            <person name="Futrell-Griggs M."/>
            <person name="Abernathy B."/>
            <person name="Du J."/>
            <person name="Tian Z."/>
            <person name="Zhu L."/>
            <person name="Gill N."/>
            <person name="Joshi T."/>
            <person name="Libault M."/>
            <person name="Sethuraman A."/>
            <person name="Zhang X."/>
            <person name="Shinozaki K."/>
            <person name="Nguyen H."/>
            <person name="Wing R."/>
            <person name="Cregan P."/>
            <person name="Specht J."/>
            <person name="Grimwood J."/>
            <person name="Rokhsar D."/>
            <person name="Stacey G."/>
            <person name="Shoemaker R."/>
            <person name="Jackson S."/>
        </authorList>
    </citation>
    <scope>NUCLEOTIDE SEQUENCE</scope>
    <source>
        <tissue evidence="2">Callus</tissue>
    </source>
</reference>
<evidence type="ECO:0000313" key="4">
    <source>
        <dbReference type="Proteomes" id="UP000008827"/>
    </source>
</evidence>
<reference evidence="3" key="2">
    <citation type="submission" date="2018-02" db="UniProtKB">
        <authorList>
            <consortium name="EnsemblPlants"/>
        </authorList>
    </citation>
    <scope>IDENTIFICATION</scope>
    <source>
        <strain evidence="3">Williams 82</strain>
    </source>
</reference>
<keyword evidence="4" id="KW-1185">Reference proteome</keyword>
<dbReference type="PANTHER" id="PTHR36033:SF1">
    <property type="entry name" value="NUCLEIC ACID-BINDING PROTEINS SUPERFAMILY"/>
    <property type="match status" value="1"/>
</dbReference>
<dbReference type="EnsemblPlants" id="KRH15771">
    <property type="protein sequence ID" value="KRH15771"/>
    <property type="gene ID" value="GLYMA_14G110000"/>
</dbReference>
<dbReference type="AlphaFoldDB" id="K7M667"/>
<dbReference type="InterPro" id="IPR035200">
    <property type="entry name" value="Cdc24_OB2"/>
</dbReference>
<organism evidence="3">
    <name type="scientific">Glycine max</name>
    <name type="common">Soybean</name>
    <name type="synonym">Glycine hispida</name>
    <dbReference type="NCBI Taxonomy" id="3847"/>
    <lineage>
        <taxon>Eukaryota</taxon>
        <taxon>Viridiplantae</taxon>
        <taxon>Streptophyta</taxon>
        <taxon>Embryophyta</taxon>
        <taxon>Tracheophyta</taxon>
        <taxon>Spermatophyta</taxon>
        <taxon>Magnoliopsida</taxon>
        <taxon>eudicotyledons</taxon>
        <taxon>Gunneridae</taxon>
        <taxon>Pentapetalae</taxon>
        <taxon>rosids</taxon>
        <taxon>fabids</taxon>
        <taxon>Fabales</taxon>
        <taxon>Fabaceae</taxon>
        <taxon>Papilionoideae</taxon>
        <taxon>50 kb inversion clade</taxon>
        <taxon>NPAAA clade</taxon>
        <taxon>indigoferoid/millettioid clade</taxon>
        <taxon>Phaseoleae</taxon>
        <taxon>Glycine</taxon>
        <taxon>Glycine subgen. Soja</taxon>
    </lineage>
</organism>
<protein>
    <recommendedName>
        <fullName evidence="1">Cell division control protein 24 OB domain-containing protein</fullName>
    </recommendedName>
</protein>
<proteinExistence type="predicted"/>